<dbReference type="STRING" id="399741.Spro_1586"/>
<feature type="transmembrane region" description="Helical" evidence="1">
    <location>
        <begin position="120"/>
        <end position="141"/>
    </location>
</feature>
<evidence type="ECO:0000256" key="1">
    <source>
        <dbReference type="SAM" id="Phobius"/>
    </source>
</evidence>
<gene>
    <name evidence="2" type="ordered locus">Spro_1586</name>
</gene>
<evidence type="ECO:0000313" key="2">
    <source>
        <dbReference type="EMBL" id="ABV40690.1"/>
    </source>
</evidence>
<feature type="transmembrane region" description="Helical" evidence="1">
    <location>
        <begin position="344"/>
        <end position="364"/>
    </location>
</feature>
<dbReference type="eggNOG" id="ENOG50345TS">
    <property type="taxonomic scope" value="Bacteria"/>
</dbReference>
<dbReference type="AlphaFoldDB" id="A8GC50"/>
<feature type="transmembrane region" description="Helical" evidence="1">
    <location>
        <begin position="393"/>
        <end position="411"/>
    </location>
</feature>
<reference evidence="2" key="1">
    <citation type="submission" date="2007-09" db="EMBL/GenBank/DDBJ databases">
        <title>Complete sequence of chromosome of Serratia proteamaculans 568.</title>
        <authorList>
            <consortium name="US DOE Joint Genome Institute"/>
            <person name="Copeland A."/>
            <person name="Lucas S."/>
            <person name="Lapidus A."/>
            <person name="Barry K."/>
            <person name="Glavina del Rio T."/>
            <person name="Dalin E."/>
            <person name="Tice H."/>
            <person name="Pitluck S."/>
            <person name="Chain P."/>
            <person name="Malfatti S."/>
            <person name="Shin M."/>
            <person name="Vergez L."/>
            <person name="Schmutz J."/>
            <person name="Larimer F."/>
            <person name="Land M."/>
            <person name="Hauser L."/>
            <person name="Kyrpides N."/>
            <person name="Kim E."/>
            <person name="Taghavi S."/>
            <person name="Newman L."/>
            <person name="Vangronsveld J."/>
            <person name="van der Lelie D."/>
            <person name="Richardson P."/>
        </authorList>
    </citation>
    <scope>NUCLEOTIDE SEQUENCE [LARGE SCALE GENOMIC DNA]</scope>
    <source>
        <strain evidence="2">568</strain>
    </source>
</reference>
<keyword evidence="1" id="KW-0472">Membrane</keyword>
<feature type="transmembrane region" description="Helical" evidence="1">
    <location>
        <begin position="205"/>
        <end position="221"/>
    </location>
</feature>
<organism evidence="2">
    <name type="scientific">Serratia proteamaculans (strain 568)</name>
    <dbReference type="NCBI Taxonomy" id="399741"/>
    <lineage>
        <taxon>Bacteria</taxon>
        <taxon>Pseudomonadati</taxon>
        <taxon>Pseudomonadota</taxon>
        <taxon>Gammaproteobacteria</taxon>
        <taxon>Enterobacterales</taxon>
        <taxon>Yersiniaceae</taxon>
        <taxon>Serratia</taxon>
    </lineage>
</organism>
<dbReference type="EMBL" id="CP000826">
    <property type="protein sequence ID" value="ABV40690.1"/>
    <property type="molecule type" value="Genomic_DNA"/>
</dbReference>
<feature type="transmembrane region" description="Helical" evidence="1">
    <location>
        <begin position="88"/>
        <end position="108"/>
    </location>
</feature>
<evidence type="ECO:0008006" key="3">
    <source>
        <dbReference type="Google" id="ProtNLM"/>
    </source>
</evidence>
<proteinExistence type="predicted"/>
<feature type="transmembrane region" description="Helical" evidence="1">
    <location>
        <begin position="57"/>
        <end position="76"/>
    </location>
</feature>
<accession>A8GC50</accession>
<feature type="transmembrane region" description="Helical" evidence="1">
    <location>
        <begin position="174"/>
        <end position="193"/>
    </location>
</feature>
<dbReference type="KEGG" id="spe:Spro_1586"/>
<dbReference type="HOGENOM" id="CLU_642336_0_0_6"/>
<keyword evidence="1" id="KW-1133">Transmembrane helix</keyword>
<sequence length="427" mass="47905" precursor="true">MVTFTTVCFFIFCFTSIFSLVAARFDNPALKLWKEVLVIIYYLLSVFFILLRGKIKVVNLILGIIIPAFILTTYVISSLGDELALVLYQFKSDFIPFFFVLGLVNVFLSFDDGLELYRKLCKTLIVVGIINIGVIIVQKVFTEWFMVFLQVDEFNNSSRGSGLRLDNVSDNLRAMGTLTSFIGSGTLMVLCFFVTLESGVVSKKIKIILATAFLAGAIATLYKTAIIGIAAYTIIKLFLIFLRVDRKLERVIWGGATVTVFFVSMFVFNSYFVYDQVKNTSLHDSAYSSIFIRVQQHNDIFNDVEKSSLLTGVGIGTNGTEGPSGLKQASKALDSTYVNVLSNYGLLGVIVYLVVYLTIMLNIIAKPGIGTNLALVLLFYHLGVEFFTNNILMNFPLNLFFYIFIYLSLYYKNSQSRETISPLLSEK</sequence>
<protein>
    <recommendedName>
        <fullName evidence="3">O-antigen polymerase</fullName>
    </recommendedName>
</protein>
<name>A8GC50_SERP5</name>
<keyword evidence="1" id="KW-0812">Transmembrane</keyword>
<feature type="transmembrane region" description="Helical" evidence="1">
    <location>
        <begin position="32"/>
        <end position="50"/>
    </location>
</feature>
<feature type="transmembrane region" description="Helical" evidence="1">
    <location>
        <begin position="251"/>
        <end position="274"/>
    </location>
</feature>